<dbReference type="InterPro" id="IPR023393">
    <property type="entry name" value="START-like_dom_sf"/>
</dbReference>
<dbReference type="EMBL" id="JBHTGP010000018">
    <property type="protein sequence ID" value="MFD0690639.1"/>
    <property type="molecule type" value="Genomic_DNA"/>
</dbReference>
<dbReference type="InterPro" id="IPR036388">
    <property type="entry name" value="WH-like_DNA-bd_sf"/>
</dbReference>
<reference evidence="4" key="1">
    <citation type="journal article" date="2019" name="Int. J. Syst. Evol. Microbiol.">
        <title>The Global Catalogue of Microorganisms (GCM) 10K type strain sequencing project: providing services to taxonomists for standard genome sequencing and annotation.</title>
        <authorList>
            <consortium name="The Broad Institute Genomics Platform"/>
            <consortium name="The Broad Institute Genome Sequencing Center for Infectious Disease"/>
            <person name="Wu L."/>
            <person name="Ma J."/>
        </authorList>
    </citation>
    <scope>NUCLEOTIDE SEQUENCE [LARGE SCALE GENOMIC DNA]</scope>
    <source>
        <strain evidence="4">JCM 9371</strain>
    </source>
</reference>
<dbReference type="RefSeq" id="WP_242619850.1">
    <property type="nucleotide sequence ID" value="NZ_CAACUY010000383.1"/>
</dbReference>
<dbReference type="Gene3D" id="1.10.10.10">
    <property type="entry name" value="Winged helix-like DNA-binding domain superfamily/Winged helix DNA-binding domain"/>
    <property type="match status" value="1"/>
</dbReference>
<dbReference type="PRINTS" id="PR00778">
    <property type="entry name" value="HTHARSR"/>
</dbReference>
<evidence type="ECO:0000259" key="2">
    <source>
        <dbReference type="PROSITE" id="PS50987"/>
    </source>
</evidence>
<feature type="domain" description="HTH arsR-type" evidence="2">
    <location>
        <begin position="1"/>
        <end position="95"/>
    </location>
</feature>
<dbReference type="NCBIfam" id="NF033788">
    <property type="entry name" value="HTH_metalloreg"/>
    <property type="match status" value="1"/>
</dbReference>
<dbReference type="PROSITE" id="PS50987">
    <property type="entry name" value="HTH_ARSR_2"/>
    <property type="match status" value="1"/>
</dbReference>
<dbReference type="InterPro" id="IPR036390">
    <property type="entry name" value="WH_DNA-bd_sf"/>
</dbReference>
<comment type="caution">
    <text evidence="3">The sequence shown here is derived from an EMBL/GenBank/DDBJ whole genome shotgun (WGS) entry which is preliminary data.</text>
</comment>
<dbReference type="PANTHER" id="PTHR38600:SF1">
    <property type="entry name" value="TRANSCRIPTIONAL REGULATORY PROTEIN"/>
    <property type="match status" value="1"/>
</dbReference>
<dbReference type="SUPFAM" id="SSF46785">
    <property type="entry name" value="Winged helix' DNA-binding domain"/>
    <property type="match status" value="1"/>
</dbReference>
<dbReference type="Pfam" id="PF12840">
    <property type="entry name" value="HTH_20"/>
    <property type="match status" value="1"/>
</dbReference>
<name>A0ABW2XWB2_9ACTN</name>
<dbReference type="CDD" id="cd08893">
    <property type="entry name" value="SRPBCC_CalC_Aha1-like_GntR-HTH"/>
    <property type="match status" value="1"/>
</dbReference>
<accession>A0ABW2XWB2</accession>
<dbReference type="InterPro" id="IPR013538">
    <property type="entry name" value="ASHA1/2-like_C"/>
</dbReference>
<evidence type="ECO:0000313" key="3">
    <source>
        <dbReference type="EMBL" id="MFD0690639.1"/>
    </source>
</evidence>
<dbReference type="InterPro" id="IPR001845">
    <property type="entry name" value="HTH_ArsR_DNA-bd_dom"/>
</dbReference>
<proteinExistence type="inferred from homology"/>
<dbReference type="InterPro" id="IPR011991">
    <property type="entry name" value="ArsR-like_HTH"/>
</dbReference>
<gene>
    <name evidence="3" type="ORF">ACFQZM_39550</name>
</gene>
<comment type="similarity">
    <text evidence="1">Belongs to the AHA1 family.</text>
</comment>
<dbReference type="Pfam" id="PF08327">
    <property type="entry name" value="AHSA1"/>
    <property type="match status" value="1"/>
</dbReference>
<keyword evidence="4" id="KW-1185">Reference proteome</keyword>
<dbReference type="SMART" id="SM00418">
    <property type="entry name" value="HTH_ARSR"/>
    <property type="match status" value="1"/>
</dbReference>
<dbReference type="Gene3D" id="3.30.530.20">
    <property type="match status" value="1"/>
</dbReference>
<protein>
    <submittedName>
        <fullName evidence="3">ArsR/SmtB family transcription factor</fullName>
    </submittedName>
</protein>
<dbReference type="SUPFAM" id="SSF55961">
    <property type="entry name" value="Bet v1-like"/>
    <property type="match status" value="1"/>
</dbReference>
<sequence>MSPEATAMDPVFKALADPTRRLLLDRLREQNGQTLSELCERLDMARQSATQHLDVLQRAGLVTVVRRGRERLHYLNPAPIHEIEERWISGFDKPRLDAIRAIKNQAEEYAMTGSTTSVPSYVYVTYIRASPEQVWQALTDADLTARYWGHANVSDWQPGSPWEHRRADESGAVDAVGRVVESEPPTRLVITFEDTPDVQPPREASVVTFLVEPHQDIVRLTVTHENLPNQEMLAGISAGWPAVLANLKSLLETGDVLPQAPWEMRRAHA</sequence>
<evidence type="ECO:0000256" key="1">
    <source>
        <dbReference type="ARBA" id="ARBA00006817"/>
    </source>
</evidence>
<dbReference type="Proteomes" id="UP001597063">
    <property type="component" value="Unassembled WGS sequence"/>
</dbReference>
<organism evidence="3 4">
    <name type="scientific">Actinomadura fibrosa</name>
    <dbReference type="NCBI Taxonomy" id="111802"/>
    <lineage>
        <taxon>Bacteria</taxon>
        <taxon>Bacillati</taxon>
        <taxon>Actinomycetota</taxon>
        <taxon>Actinomycetes</taxon>
        <taxon>Streptosporangiales</taxon>
        <taxon>Thermomonosporaceae</taxon>
        <taxon>Actinomadura</taxon>
    </lineage>
</organism>
<evidence type="ECO:0000313" key="4">
    <source>
        <dbReference type="Proteomes" id="UP001597063"/>
    </source>
</evidence>
<dbReference type="PANTHER" id="PTHR38600">
    <property type="entry name" value="TRANSCRIPTIONAL REGULATORY PROTEIN"/>
    <property type="match status" value="1"/>
</dbReference>
<dbReference type="CDD" id="cd00090">
    <property type="entry name" value="HTH_ARSR"/>
    <property type="match status" value="1"/>
</dbReference>